<comment type="pathway">
    <text evidence="1">Cofactor biosynthesis; NAD(+) biosynthesis.</text>
</comment>
<dbReference type="PANTHER" id="PTHR23090">
    <property type="entry name" value="NH 3 /GLUTAMINE-DEPENDENT NAD + SYNTHETASE"/>
    <property type="match status" value="1"/>
</dbReference>
<comment type="caution">
    <text evidence="10">The sequence shown here is derived from an EMBL/GenBank/DDBJ whole genome shotgun (WGS) entry which is preliminary data.</text>
</comment>
<dbReference type="EMBL" id="LAZR01011622">
    <property type="protein sequence ID" value="KKM60731.1"/>
    <property type="molecule type" value="Genomic_DNA"/>
</dbReference>
<evidence type="ECO:0000256" key="2">
    <source>
        <dbReference type="ARBA" id="ARBA00005859"/>
    </source>
</evidence>
<keyword evidence="8" id="KW-0520">NAD</keyword>
<accession>A0A0F9JEL6</accession>
<dbReference type="GO" id="GO:0009435">
    <property type="term" value="P:NAD+ biosynthetic process"/>
    <property type="evidence" value="ECO:0007669"/>
    <property type="project" value="UniProtKB-UniPathway"/>
</dbReference>
<dbReference type="InterPro" id="IPR003694">
    <property type="entry name" value="NAD_synthase"/>
</dbReference>
<organism evidence="10">
    <name type="scientific">marine sediment metagenome</name>
    <dbReference type="NCBI Taxonomy" id="412755"/>
    <lineage>
        <taxon>unclassified sequences</taxon>
        <taxon>metagenomes</taxon>
        <taxon>ecological metagenomes</taxon>
    </lineage>
</organism>
<gene>
    <name evidence="10" type="ORF">LCGC14_1538900</name>
</gene>
<evidence type="ECO:0000256" key="7">
    <source>
        <dbReference type="ARBA" id="ARBA00022842"/>
    </source>
</evidence>
<keyword evidence="3" id="KW-0436">Ligase</keyword>
<evidence type="ECO:0000256" key="5">
    <source>
        <dbReference type="ARBA" id="ARBA00022741"/>
    </source>
</evidence>
<name>A0A0F9JEL6_9ZZZZ</name>
<proteinExistence type="inferred from homology"/>
<dbReference type="InterPro" id="IPR022926">
    <property type="entry name" value="NH(3)-dep_NAD(+)_synth"/>
</dbReference>
<dbReference type="SUPFAM" id="SSF52402">
    <property type="entry name" value="Adenine nucleotide alpha hydrolases-like"/>
    <property type="match status" value="1"/>
</dbReference>
<dbReference type="GO" id="GO:0005737">
    <property type="term" value="C:cytoplasm"/>
    <property type="evidence" value="ECO:0007669"/>
    <property type="project" value="InterPro"/>
</dbReference>
<dbReference type="AlphaFoldDB" id="A0A0F9JEL6"/>
<dbReference type="InterPro" id="IPR022310">
    <property type="entry name" value="NAD/GMP_synthase"/>
</dbReference>
<protein>
    <recommendedName>
        <fullName evidence="9">NAD/GMP synthase domain-containing protein</fullName>
    </recommendedName>
</protein>
<keyword evidence="7" id="KW-0460">Magnesium</keyword>
<dbReference type="NCBIfam" id="NF010587">
    <property type="entry name" value="PRK13980.1"/>
    <property type="match status" value="1"/>
</dbReference>
<dbReference type="HAMAP" id="MF_00193">
    <property type="entry name" value="NadE_ammonia_dep"/>
    <property type="match status" value="1"/>
</dbReference>
<dbReference type="Gene3D" id="3.40.50.620">
    <property type="entry name" value="HUPs"/>
    <property type="match status" value="1"/>
</dbReference>
<keyword evidence="4" id="KW-0479">Metal-binding</keyword>
<evidence type="ECO:0000259" key="9">
    <source>
        <dbReference type="Pfam" id="PF02540"/>
    </source>
</evidence>
<evidence type="ECO:0000256" key="4">
    <source>
        <dbReference type="ARBA" id="ARBA00022723"/>
    </source>
</evidence>
<dbReference type="InterPro" id="IPR014729">
    <property type="entry name" value="Rossmann-like_a/b/a_fold"/>
</dbReference>
<keyword evidence="5" id="KW-0547">Nucleotide-binding</keyword>
<evidence type="ECO:0000256" key="1">
    <source>
        <dbReference type="ARBA" id="ARBA00004790"/>
    </source>
</evidence>
<sequence>MNLVNQEILNQVINQDYASIDKTIEDFLRNQVSKNNSSGLIFGLSGGVDSAVTSYLCHRALPNQTLALLMPDSKISPKTETEDAIKMVEELKLDYKLIDINPIVNQYSKYLEPSEKALGNLMARVRANLLYYYANLKKYLVVGSSDKSEFLIGYFTKFGDGSVDILPIVSLYKTQVKKMGEFLGVSQSILSKKSSPNLWLGHFAEEELGMSYDEIDSILYCIFDKKLSLEETAKLTQIEKSIVNKVNQLYQTSQHKRITAPRPFEE</sequence>
<evidence type="ECO:0000256" key="6">
    <source>
        <dbReference type="ARBA" id="ARBA00022840"/>
    </source>
</evidence>
<dbReference type="Pfam" id="PF02540">
    <property type="entry name" value="NAD_synthase"/>
    <property type="match status" value="1"/>
</dbReference>
<dbReference type="GO" id="GO:0004359">
    <property type="term" value="F:glutaminase activity"/>
    <property type="evidence" value="ECO:0007669"/>
    <property type="project" value="InterPro"/>
</dbReference>
<dbReference type="PANTHER" id="PTHR23090:SF9">
    <property type="entry name" value="GLUTAMINE-DEPENDENT NAD(+) SYNTHETASE"/>
    <property type="match status" value="1"/>
</dbReference>
<dbReference type="GO" id="GO:0008795">
    <property type="term" value="F:NAD+ synthase activity"/>
    <property type="evidence" value="ECO:0007669"/>
    <property type="project" value="InterPro"/>
</dbReference>
<keyword evidence="6" id="KW-0067">ATP-binding</keyword>
<evidence type="ECO:0000313" key="10">
    <source>
        <dbReference type="EMBL" id="KKM60731.1"/>
    </source>
</evidence>
<dbReference type="GO" id="GO:0005524">
    <property type="term" value="F:ATP binding"/>
    <property type="evidence" value="ECO:0007669"/>
    <property type="project" value="UniProtKB-KW"/>
</dbReference>
<feature type="domain" description="NAD/GMP synthase" evidence="9">
    <location>
        <begin position="23"/>
        <end position="258"/>
    </location>
</feature>
<evidence type="ECO:0000256" key="8">
    <source>
        <dbReference type="ARBA" id="ARBA00023027"/>
    </source>
</evidence>
<comment type="similarity">
    <text evidence="2">Belongs to the NAD synthetase family.</text>
</comment>
<dbReference type="CDD" id="cd00553">
    <property type="entry name" value="NAD_synthase"/>
    <property type="match status" value="1"/>
</dbReference>
<dbReference type="GO" id="GO:0046872">
    <property type="term" value="F:metal ion binding"/>
    <property type="evidence" value="ECO:0007669"/>
    <property type="project" value="UniProtKB-KW"/>
</dbReference>
<reference evidence="10" key="1">
    <citation type="journal article" date="2015" name="Nature">
        <title>Complex archaea that bridge the gap between prokaryotes and eukaryotes.</title>
        <authorList>
            <person name="Spang A."/>
            <person name="Saw J.H."/>
            <person name="Jorgensen S.L."/>
            <person name="Zaremba-Niedzwiedzka K."/>
            <person name="Martijn J."/>
            <person name="Lind A.E."/>
            <person name="van Eijk R."/>
            <person name="Schleper C."/>
            <person name="Guy L."/>
            <person name="Ettema T.J."/>
        </authorList>
    </citation>
    <scope>NUCLEOTIDE SEQUENCE</scope>
</reference>
<dbReference type="UniPathway" id="UPA00253"/>
<dbReference type="FunFam" id="3.40.50.620:FF:000106">
    <property type="entry name" value="Glutamine-dependent NAD(+) synthetase"/>
    <property type="match status" value="1"/>
</dbReference>
<dbReference type="NCBIfam" id="TIGR00552">
    <property type="entry name" value="nadE"/>
    <property type="match status" value="1"/>
</dbReference>
<dbReference type="GO" id="GO:0003952">
    <property type="term" value="F:NAD+ synthase (glutamine-hydrolyzing) activity"/>
    <property type="evidence" value="ECO:0007669"/>
    <property type="project" value="InterPro"/>
</dbReference>
<evidence type="ECO:0000256" key="3">
    <source>
        <dbReference type="ARBA" id="ARBA00022598"/>
    </source>
</evidence>